<organism evidence="4">
    <name type="scientific">Phaeodactylum tricornutum</name>
    <name type="common">Diatom</name>
    <dbReference type="NCBI Taxonomy" id="2850"/>
    <lineage>
        <taxon>Eukaryota</taxon>
        <taxon>Sar</taxon>
        <taxon>Stramenopiles</taxon>
        <taxon>Ochrophyta</taxon>
        <taxon>Bacillariophyta</taxon>
        <taxon>Bacillariophyceae</taxon>
        <taxon>Bacillariophycidae</taxon>
        <taxon>Naviculales</taxon>
        <taxon>Phaeodactylaceae</taxon>
        <taxon>Phaeodactylum</taxon>
    </lineage>
</organism>
<reference evidence="4" key="1">
    <citation type="submission" date="2022-02" db="EMBL/GenBank/DDBJ databases">
        <authorList>
            <person name="Giguere J D."/>
        </authorList>
    </citation>
    <scope>NUCLEOTIDE SEQUENCE</scope>
    <source>
        <strain evidence="4">CCAP 1055/1</strain>
    </source>
</reference>
<name>A0A8J9X5Q9_PHATR</name>
<feature type="domain" description="C2" evidence="3">
    <location>
        <begin position="1"/>
        <end position="113"/>
    </location>
</feature>
<dbReference type="Gene3D" id="2.60.40.150">
    <property type="entry name" value="C2 domain"/>
    <property type="match status" value="1"/>
</dbReference>
<evidence type="ECO:0000256" key="1">
    <source>
        <dbReference type="ARBA" id="ARBA00022723"/>
    </source>
</evidence>
<keyword evidence="1" id="KW-0479">Metal-binding</keyword>
<sequence length="139" mass="15708">MGVFTVYLDRIANLRDSDTLGKSDPYVKFELEQDNFVFDKGFGKQTSSKKKNDLNPEYGETFTFKGVPSMNNIVLHVKVMDDDIGFDDEIGSAKISMEKLGLTKVPKEIERVIDHKKGGGWFSRKAKIYLKVSFDEGGE</sequence>
<dbReference type="PROSITE" id="PS50004">
    <property type="entry name" value="C2"/>
    <property type="match status" value="1"/>
</dbReference>
<proteinExistence type="predicted"/>
<dbReference type="SUPFAM" id="SSF49562">
    <property type="entry name" value="C2 domain (Calcium/lipid-binding domain, CaLB)"/>
    <property type="match status" value="1"/>
</dbReference>
<dbReference type="InterPro" id="IPR000008">
    <property type="entry name" value="C2_dom"/>
</dbReference>
<dbReference type="SMART" id="SM00239">
    <property type="entry name" value="C2"/>
    <property type="match status" value="1"/>
</dbReference>
<gene>
    <name evidence="4" type="ORF">PTTT1_LOCUS33088</name>
</gene>
<keyword evidence="2" id="KW-0106">Calcium</keyword>
<dbReference type="Pfam" id="PF00168">
    <property type="entry name" value="C2"/>
    <property type="match status" value="1"/>
</dbReference>
<dbReference type="InterPro" id="IPR035892">
    <property type="entry name" value="C2_domain_sf"/>
</dbReference>
<dbReference type="Proteomes" id="UP000836788">
    <property type="component" value="Chromosome 23"/>
</dbReference>
<dbReference type="PANTHER" id="PTHR45911">
    <property type="entry name" value="C2 DOMAIN-CONTAINING PROTEIN"/>
    <property type="match status" value="1"/>
</dbReference>
<dbReference type="EMBL" id="OU594964">
    <property type="protein sequence ID" value="CAG9286672.1"/>
    <property type="molecule type" value="Genomic_DNA"/>
</dbReference>
<dbReference type="AlphaFoldDB" id="A0A8J9X5Q9"/>
<dbReference type="GO" id="GO:0046872">
    <property type="term" value="F:metal ion binding"/>
    <property type="evidence" value="ECO:0007669"/>
    <property type="project" value="UniProtKB-KW"/>
</dbReference>
<evidence type="ECO:0000256" key="2">
    <source>
        <dbReference type="ARBA" id="ARBA00022837"/>
    </source>
</evidence>
<evidence type="ECO:0000259" key="3">
    <source>
        <dbReference type="PROSITE" id="PS50004"/>
    </source>
</evidence>
<dbReference type="CDD" id="cd00030">
    <property type="entry name" value="C2"/>
    <property type="match status" value="1"/>
</dbReference>
<evidence type="ECO:0000313" key="4">
    <source>
        <dbReference type="EMBL" id="CAG9286672.1"/>
    </source>
</evidence>
<accession>A0A8J9X5Q9</accession>
<protein>
    <recommendedName>
        <fullName evidence="3">C2 domain-containing protein</fullName>
    </recommendedName>
</protein>